<proteinExistence type="predicted"/>
<feature type="compositionally biased region" description="Low complexity" evidence="3">
    <location>
        <begin position="37"/>
        <end position="54"/>
    </location>
</feature>
<evidence type="ECO:0000256" key="2">
    <source>
        <dbReference type="PROSITE-ProRule" id="PRU00047"/>
    </source>
</evidence>
<dbReference type="PANTHER" id="PTHR15503">
    <property type="entry name" value="LDOC1 RELATED"/>
    <property type="match status" value="1"/>
</dbReference>
<dbReference type="InterPro" id="IPR001878">
    <property type="entry name" value="Znf_CCHC"/>
</dbReference>
<dbReference type="GO" id="GO:0003676">
    <property type="term" value="F:nucleic acid binding"/>
    <property type="evidence" value="ECO:0007669"/>
    <property type="project" value="InterPro"/>
</dbReference>
<protein>
    <submittedName>
        <fullName evidence="5">Gag</fullName>
    </submittedName>
</protein>
<dbReference type="InterPro" id="IPR032567">
    <property type="entry name" value="RTL1-rel"/>
</dbReference>
<keyword evidence="1" id="KW-0507">mRNA processing</keyword>
<dbReference type="Pfam" id="PF00098">
    <property type="entry name" value="zf-CCHC"/>
    <property type="match status" value="1"/>
</dbReference>
<reference evidence="5" key="4">
    <citation type="journal article" date="2001" name="Mycoscience">
        <title>Amplification and cloning of putative reverse transcriptase genes from Tricholoma spp. by polymerase chain reaction.</title>
        <authorList>
            <person name="Murata H."/>
            <person name="Yamada A."/>
        </authorList>
    </citation>
    <scope>NUCLEOTIDE SEQUENCE</scope>
    <source>
        <strain evidence="5">Y1</strain>
    </source>
</reference>
<dbReference type="InterPro" id="IPR036875">
    <property type="entry name" value="Znf_CCHC_sf"/>
</dbReference>
<evidence type="ECO:0000313" key="5">
    <source>
        <dbReference type="EMBL" id="BAA78624.1"/>
    </source>
</evidence>
<dbReference type="PANTHER" id="PTHR15503:SF22">
    <property type="entry name" value="TRANSPOSON TY3-I GAG POLYPROTEIN"/>
    <property type="match status" value="1"/>
</dbReference>
<reference evidence="5" key="2">
    <citation type="journal article" date="2001" name="Biosci. Biotechnol. Biochem.">
        <title>Expression of marY1, a gypsy-type LTR-retroelement from the ectomycorrhizal homobasidiomycete Tricholoma matsutake, in the budding yeast Saccharomyces cerevisiae.</title>
        <authorList>
            <person name="Murata H."/>
            <person name="Miyazaki Y."/>
        </authorList>
    </citation>
    <scope>NUCLEOTIDE SEQUENCE</scope>
    <source>
        <strain evidence="5">Y1</strain>
    </source>
</reference>
<reference evidence="5" key="9">
    <citation type="journal article" date="2008" name="Appl. Environ. Microbiol.">
        <title>Traceability of Asian Matsutake, specialty mushrooms produced by the ectomycorrhizal basidiomycete Tricholoma matsutake, on the basis of retroelement-based DNA markers.</title>
        <authorList>
            <person name="Murata H."/>
            <person name="Babasaki K."/>
            <person name="Saegusa T."/>
            <person name="Takemoto K."/>
            <person name="Yamada A."/>
            <person name="Ohta A."/>
        </authorList>
    </citation>
    <scope>NUCLEOTIDE SEQUENCE</scope>
    <source>
        <strain evidence="5">Y1</strain>
    </source>
</reference>
<dbReference type="GO" id="GO:0008270">
    <property type="term" value="F:zinc ion binding"/>
    <property type="evidence" value="ECO:0007669"/>
    <property type="project" value="UniProtKB-KW"/>
</dbReference>
<name>Q9Y8H2_TRIMT</name>
<sequence>MDASECFDALESDVSGMRVQIDSLKSTIENFVRTLQANPTTNSSPFTTPSAPNNDVLPNASTKERAQIKPSPPAEFNGARAQGRAFLNSCELYISLQSHQFVDEAAKIYWAFTYMKSEHAYLYVDRILRQTKELGSLPFSTWGDFRAEFVRHFCPLNERHRAVTRLESSTYHQGRRSVDDYIDEFKDLVDMAGYGSGLPVVVKFRRGLNREIQDQIAQMLEGRPADDDILAWYEAASLCDENRLTNAAFNAAFHAPTTTHTPYTFNRSLPRPNPIPTRQTPTPAVNVPVPMDVDAARSRARKLDLCYRCGEPGHRAGACPHRQDIRMLTPEGRDKLLQDLLALVDVEEAKDQVAEEVKLEVVEEQDFPIRSE</sequence>
<evidence type="ECO:0000256" key="1">
    <source>
        <dbReference type="ARBA" id="ARBA00022664"/>
    </source>
</evidence>
<reference evidence="5" key="6">
    <citation type="journal article" date="2004" name="Biosci. Biotechnol. Biochem.">
        <title>sigma marY1, the LTR of the gypsy-type retroelement marY1 from the basidiomycete tricholoma matsutake, allows multicopy DNA integration in Lentinula edodes.</title>
        <authorList>
            <person name="Murata H."/>
            <person name="Miyazaki Y."/>
        </authorList>
    </citation>
    <scope>NUCLEOTIDE SEQUENCE</scope>
    <source>
        <strain evidence="5">Y1</strain>
    </source>
</reference>
<feature type="domain" description="CCHC-type" evidence="4">
    <location>
        <begin position="306"/>
        <end position="320"/>
    </location>
</feature>
<reference evidence="5" key="1">
    <citation type="journal article" date="2000" name="Appl. Environ. Microbiol.">
        <title>marY1, a member of the gypsy group of long terminal repeat retroelements from the ectomycorrhizal basidiomycete Tricholoma matsutake.</title>
        <authorList>
            <person name="Murata H."/>
            <person name="Yamada A."/>
        </authorList>
    </citation>
    <scope>NUCLEOTIDE SEQUENCE</scope>
    <source>
        <strain evidence="5">Y1</strain>
    </source>
</reference>
<dbReference type="EMBL" id="AB028236">
    <property type="protein sequence ID" value="BAA78624.1"/>
    <property type="molecule type" value="Genomic_DNA"/>
</dbReference>
<dbReference type="InterPro" id="IPR005162">
    <property type="entry name" value="Retrotrans_gag_dom"/>
</dbReference>
<dbReference type="PROSITE" id="PS50158">
    <property type="entry name" value="ZF_CCHC"/>
    <property type="match status" value="1"/>
</dbReference>
<reference evidence="5" key="8">
    <citation type="journal article" date="2005" name="Mycorrhiza">
        <title>Intra- and inter-specific variations in the copy number of two types of retrotransposons from the ectomycorrhizal basidiomycete Tricholoma matsutake.</title>
        <authorList>
            <person name="Murata H."/>
            <person name="Babasaki K."/>
        </authorList>
    </citation>
    <scope>NUCLEOTIDE SEQUENCE</scope>
    <source>
        <strain evidence="5">Y1</strain>
    </source>
</reference>
<dbReference type="SMART" id="SM00343">
    <property type="entry name" value="ZnF_C2HC"/>
    <property type="match status" value="1"/>
</dbReference>
<evidence type="ECO:0000256" key="3">
    <source>
        <dbReference type="SAM" id="MobiDB-lite"/>
    </source>
</evidence>
<reference evidence="5" key="3">
    <citation type="journal article" date="2001" name="Biosci. Biotechnol. Biochem.">
        <title>The long terminal repeat (LTR) sequence of marY1, a retroelement from the ectomycorrhizal homobasidiomycete Tricholoma matsutake, is highly conserved in various higher fungi.</title>
        <authorList>
            <person name="Murata H."/>
            <person name="Miyazaki Y."/>
            <person name="Babasaki K."/>
        </authorList>
    </citation>
    <scope>NUCLEOTIDE SEQUENCE</scope>
    <source>
        <strain evidence="5">Y1</strain>
    </source>
</reference>
<keyword evidence="2" id="KW-0863">Zinc-finger</keyword>
<feature type="region of interest" description="Disordered" evidence="3">
    <location>
        <begin position="37"/>
        <end position="76"/>
    </location>
</feature>
<accession>Q9Y8H2</accession>
<dbReference type="SUPFAM" id="SSF57756">
    <property type="entry name" value="Retrovirus zinc finger-like domains"/>
    <property type="match status" value="1"/>
</dbReference>
<reference evidence="5" key="7">
    <citation type="journal article" date="2005" name="Mycorrhiza">
        <title>Highly polymorphic DNA markers to specify strains of the ectomycorrhizal basidiomycete Tricholoma matsutake based on sigmamarY1, the long terminal repeat of gypsy-type retroelement marY1.</title>
        <authorList>
            <person name="Murata H."/>
            <person name="Babasaki K."/>
            <person name="Yamada A."/>
        </authorList>
    </citation>
    <scope>NUCLEOTIDE SEQUENCE</scope>
    <source>
        <strain evidence="5">Y1</strain>
    </source>
</reference>
<keyword evidence="2" id="KW-0479">Metal-binding</keyword>
<keyword evidence="2" id="KW-0862">Zinc</keyword>
<evidence type="ECO:0000259" key="4">
    <source>
        <dbReference type="PROSITE" id="PS50158"/>
    </source>
</evidence>
<dbReference type="AlphaFoldDB" id="Q9Y8H2"/>
<organism evidence="5">
    <name type="scientific">Tricholoma matsutake</name>
    <name type="common">Matsutake mushroom</name>
    <name type="synonym">Tricholoma nauseosum</name>
    <dbReference type="NCBI Taxonomy" id="40145"/>
    <lineage>
        <taxon>Eukaryota</taxon>
        <taxon>Fungi</taxon>
        <taxon>Dikarya</taxon>
        <taxon>Basidiomycota</taxon>
        <taxon>Agaricomycotina</taxon>
        <taxon>Agaricomycetes</taxon>
        <taxon>Agaricomycetidae</taxon>
        <taxon>Agaricales</taxon>
        <taxon>Tricholomatineae</taxon>
        <taxon>Tricholomataceae</taxon>
        <taxon>Tricholoma</taxon>
    </lineage>
</organism>
<dbReference type="GO" id="GO:0006397">
    <property type="term" value="P:mRNA processing"/>
    <property type="evidence" value="ECO:0007669"/>
    <property type="project" value="UniProtKB-KW"/>
</dbReference>
<dbReference type="Pfam" id="PF03732">
    <property type="entry name" value="Retrotrans_gag"/>
    <property type="match status" value="1"/>
</dbReference>
<reference evidence="5" key="5">
    <citation type="journal article" date="2002" name="Biosci. Biotechnol. Biochem.">
        <title>Genetic evidence that two types of retroelements evolved through different pathways in ectomycorrhizal homobasidiomycetes Tricholoma spp.</title>
        <authorList>
            <person name="Murata H."/>
            <person name="Babasaki K."/>
            <person name="Miyazaki Y."/>
            <person name="Yamada A."/>
        </authorList>
    </citation>
    <scope>NUCLEOTIDE SEQUENCE</scope>
    <source>
        <strain evidence="5">Y1</strain>
    </source>
</reference>